<evidence type="ECO:0000313" key="2">
    <source>
        <dbReference type="EMBL" id="KAJ8256189.1"/>
    </source>
</evidence>
<evidence type="ECO:0000256" key="1">
    <source>
        <dbReference type="SAM" id="MobiDB-lite"/>
    </source>
</evidence>
<feature type="compositionally biased region" description="Basic and acidic residues" evidence="1">
    <location>
        <begin position="12"/>
        <end position="21"/>
    </location>
</feature>
<reference evidence="2" key="1">
    <citation type="journal article" date="2023" name="Science">
        <title>Genome structures resolve the early diversification of teleost fishes.</title>
        <authorList>
            <person name="Parey E."/>
            <person name="Louis A."/>
            <person name="Montfort J."/>
            <person name="Bouchez O."/>
            <person name="Roques C."/>
            <person name="Iampietro C."/>
            <person name="Lluch J."/>
            <person name="Castinel A."/>
            <person name="Donnadieu C."/>
            <person name="Desvignes T."/>
            <person name="Floi Bucao C."/>
            <person name="Jouanno E."/>
            <person name="Wen M."/>
            <person name="Mejri S."/>
            <person name="Dirks R."/>
            <person name="Jansen H."/>
            <person name="Henkel C."/>
            <person name="Chen W.J."/>
            <person name="Zahm M."/>
            <person name="Cabau C."/>
            <person name="Klopp C."/>
            <person name="Thompson A.W."/>
            <person name="Robinson-Rechavi M."/>
            <person name="Braasch I."/>
            <person name="Lecointre G."/>
            <person name="Bobe J."/>
            <person name="Postlethwait J.H."/>
            <person name="Berthelot C."/>
            <person name="Roest Crollius H."/>
            <person name="Guiguen Y."/>
        </authorList>
    </citation>
    <scope>NUCLEOTIDE SEQUENCE</scope>
    <source>
        <strain evidence="2">Concon-B</strain>
    </source>
</reference>
<dbReference type="Proteomes" id="UP001152803">
    <property type="component" value="Unassembled WGS sequence"/>
</dbReference>
<proteinExistence type="predicted"/>
<name>A0A9Q1HR81_CONCO</name>
<accession>A0A9Q1HR81</accession>
<gene>
    <name evidence="2" type="ORF">COCON_G00200530</name>
</gene>
<keyword evidence="3" id="KW-1185">Reference proteome</keyword>
<feature type="region of interest" description="Disordered" evidence="1">
    <location>
        <begin position="1"/>
        <end position="71"/>
    </location>
</feature>
<sequence>MNLPSDRPPAGLKEEEGKHQVTSDLTVHSQQIKERSGRNPEGKMEDAPTCSDVIEGGQHAQHERRRSEACR</sequence>
<organism evidence="2 3">
    <name type="scientific">Conger conger</name>
    <name type="common">Conger eel</name>
    <name type="synonym">Muraena conger</name>
    <dbReference type="NCBI Taxonomy" id="82655"/>
    <lineage>
        <taxon>Eukaryota</taxon>
        <taxon>Metazoa</taxon>
        <taxon>Chordata</taxon>
        <taxon>Craniata</taxon>
        <taxon>Vertebrata</taxon>
        <taxon>Euteleostomi</taxon>
        <taxon>Actinopterygii</taxon>
        <taxon>Neopterygii</taxon>
        <taxon>Teleostei</taxon>
        <taxon>Anguilliformes</taxon>
        <taxon>Congridae</taxon>
        <taxon>Conger</taxon>
    </lineage>
</organism>
<dbReference type="AlphaFoldDB" id="A0A9Q1HR81"/>
<comment type="caution">
    <text evidence="2">The sequence shown here is derived from an EMBL/GenBank/DDBJ whole genome shotgun (WGS) entry which is preliminary data.</text>
</comment>
<evidence type="ECO:0000313" key="3">
    <source>
        <dbReference type="Proteomes" id="UP001152803"/>
    </source>
</evidence>
<dbReference type="EMBL" id="JAFJMO010000015">
    <property type="protein sequence ID" value="KAJ8256189.1"/>
    <property type="molecule type" value="Genomic_DNA"/>
</dbReference>
<feature type="compositionally biased region" description="Basic and acidic residues" evidence="1">
    <location>
        <begin position="31"/>
        <end position="46"/>
    </location>
</feature>
<protein>
    <submittedName>
        <fullName evidence="2">Uncharacterized protein</fullName>
    </submittedName>
</protein>